<reference evidence="10 11" key="1">
    <citation type="journal article" date="2015" name="Environ. Microbiol.">
        <title>Metagenome sequence of Elaphomyces granulatus from sporocarp tissue reveals Ascomycota ectomycorrhizal fingerprints of genome expansion and a Proteobacteria-rich microbiome.</title>
        <authorList>
            <person name="Quandt C.A."/>
            <person name="Kohler A."/>
            <person name="Hesse C.N."/>
            <person name="Sharpton T.J."/>
            <person name="Martin F."/>
            <person name="Spatafora J.W."/>
        </authorList>
    </citation>
    <scope>NUCLEOTIDE SEQUENCE [LARGE SCALE GENOMIC DNA]</scope>
    <source>
        <strain evidence="10 11">OSC145934</strain>
    </source>
</reference>
<comment type="caution">
    <text evidence="10">The sequence shown here is derived from an EMBL/GenBank/DDBJ whole genome shotgun (WGS) entry which is preliminary data.</text>
</comment>
<keyword evidence="6 8" id="KW-0472">Membrane</keyword>
<protein>
    <submittedName>
        <fullName evidence="10">Uncharacterized protein</fullName>
    </submittedName>
</protein>
<evidence type="ECO:0000256" key="3">
    <source>
        <dbReference type="ARBA" id="ARBA00022729"/>
    </source>
</evidence>
<evidence type="ECO:0000256" key="9">
    <source>
        <dbReference type="SAM" id="SignalP"/>
    </source>
</evidence>
<evidence type="ECO:0000256" key="4">
    <source>
        <dbReference type="ARBA" id="ARBA00022927"/>
    </source>
</evidence>
<keyword evidence="4" id="KW-0653">Protein transport</keyword>
<dbReference type="PANTHER" id="PTHR15071">
    <property type="entry name" value="MANNOSE-6-PHOSPHATE RECEPTOR FAMILY MEMBER"/>
    <property type="match status" value="1"/>
</dbReference>
<dbReference type="InterPro" id="IPR009011">
    <property type="entry name" value="Man6P_isomerase_rcpt-bd_dom_sf"/>
</dbReference>
<dbReference type="AlphaFoldDB" id="A0A232LWD6"/>
<sequence length="312" mass="34720">MRILSQAAIFILPSLLPSLAAGSGFDCKGIVVDGIKFDLSRLGGVHELYHVETNEDAVVNTTHTTARDEKESENYAFPIAGLEHLGHGSKETEIKRLIKSDADRAGLLLKLSGGKYLEDHEKKEKDAAAHIEFQCDPDKSGLEGLEDSETSDAAANRRRSQLEATSDDNTGDDKDGDDKDGDDKDGDDHDDGSNPSRSLQFKSFKFIDDTYILSLDWKTRYACDDYLKNRKDGSPSGHWGFFTWLIIILFLCTAAYLIFGSWLNYNRYGARGWDLLPHGDTIRDVPYIFQDWIRRVISTVQGPGSRGGYSAV</sequence>
<feature type="compositionally biased region" description="Acidic residues" evidence="7">
    <location>
        <begin position="178"/>
        <end position="190"/>
    </location>
</feature>
<dbReference type="Pfam" id="PF09451">
    <property type="entry name" value="ATG27"/>
    <property type="match status" value="1"/>
</dbReference>
<accession>A0A232LWD6</accession>
<proteinExistence type="predicted"/>
<comment type="subcellular location">
    <subcellularLocation>
        <location evidence="1">Preautophagosomal structure membrane</location>
        <topology evidence="1">Single-pass type I membrane protein</topology>
    </subcellularLocation>
</comment>
<keyword evidence="2 8" id="KW-0812">Transmembrane</keyword>
<keyword evidence="4" id="KW-0813">Transport</keyword>
<dbReference type="Proteomes" id="UP000243515">
    <property type="component" value="Unassembled WGS sequence"/>
</dbReference>
<evidence type="ECO:0000256" key="2">
    <source>
        <dbReference type="ARBA" id="ARBA00022692"/>
    </source>
</evidence>
<evidence type="ECO:0000256" key="8">
    <source>
        <dbReference type="SAM" id="Phobius"/>
    </source>
</evidence>
<keyword evidence="5 8" id="KW-1133">Transmembrane helix</keyword>
<dbReference type="PANTHER" id="PTHR15071:SF13">
    <property type="entry name" value="AUTOPHAGY-RELATED PROTEIN 27"/>
    <property type="match status" value="1"/>
</dbReference>
<keyword evidence="11" id="KW-1185">Reference proteome</keyword>
<feature type="chain" id="PRO_5013325611" evidence="9">
    <location>
        <begin position="23"/>
        <end position="312"/>
    </location>
</feature>
<dbReference type="EMBL" id="NPHW01004075">
    <property type="protein sequence ID" value="OXV08490.1"/>
    <property type="molecule type" value="Genomic_DNA"/>
</dbReference>
<dbReference type="GO" id="GO:0012505">
    <property type="term" value="C:endomembrane system"/>
    <property type="evidence" value="ECO:0007669"/>
    <property type="project" value="UniProtKB-ARBA"/>
</dbReference>
<keyword evidence="3 9" id="KW-0732">Signal</keyword>
<feature type="transmembrane region" description="Helical" evidence="8">
    <location>
        <begin position="239"/>
        <end position="259"/>
    </location>
</feature>
<evidence type="ECO:0000256" key="7">
    <source>
        <dbReference type="SAM" id="MobiDB-lite"/>
    </source>
</evidence>
<dbReference type="GO" id="GO:0034045">
    <property type="term" value="C:phagophore assembly site membrane"/>
    <property type="evidence" value="ECO:0007669"/>
    <property type="project" value="UniProtKB-SubCell"/>
</dbReference>
<gene>
    <name evidence="10" type="ORF">Egran_03747</name>
</gene>
<feature type="signal peptide" evidence="9">
    <location>
        <begin position="1"/>
        <end position="22"/>
    </location>
</feature>
<feature type="region of interest" description="Disordered" evidence="7">
    <location>
        <begin position="138"/>
        <end position="196"/>
    </location>
</feature>
<evidence type="ECO:0000313" key="10">
    <source>
        <dbReference type="EMBL" id="OXV08490.1"/>
    </source>
</evidence>
<evidence type="ECO:0000256" key="5">
    <source>
        <dbReference type="ARBA" id="ARBA00022989"/>
    </source>
</evidence>
<evidence type="ECO:0000256" key="1">
    <source>
        <dbReference type="ARBA" id="ARBA00004472"/>
    </source>
</evidence>
<dbReference type="GO" id="GO:0015031">
    <property type="term" value="P:protein transport"/>
    <property type="evidence" value="ECO:0007669"/>
    <property type="project" value="UniProtKB-KW"/>
</dbReference>
<evidence type="ECO:0000313" key="11">
    <source>
        <dbReference type="Proteomes" id="UP000243515"/>
    </source>
</evidence>
<dbReference type="Gene3D" id="2.70.130.10">
    <property type="entry name" value="Mannose-6-phosphate receptor binding domain"/>
    <property type="match status" value="1"/>
</dbReference>
<organism evidence="10 11">
    <name type="scientific">Elaphomyces granulatus</name>
    <dbReference type="NCBI Taxonomy" id="519963"/>
    <lineage>
        <taxon>Eukaryota</taxon>
        <taxon>Fungi</taxon>
        <taxon>Dikarya</taxon>
        <taxon>Ascomycota</taxon>
        <taxon>Pezizomycotina</taxon>
        <taxon>Eurotiomycetes</taxon>
        <taxon>Eurotiomycetidae</taxon>
        <taxon>Eurotiales</taxon>
        <taxon>Elaphomycetaceae</taxon>
        <taxon>Elaphomyces</taxon>
    </lineage>
</organism>
<dbReference type="OrthoDB" id="29460at2759"/>
<name>A0A232LWD6_9EURO</name>
<evidence type="ECO:0000256" key="6">
    <source>
        <dbReference type="ARBA" id="ARBA00023136"/>
    </source>
</evidence>
<dbReference type="InterPro" id="IPR018939">
    <property type="entry name" value="Autophagy-rel_prot_27"/>
</dbReference>